<evidence type="ECO:0000313" key="4">
    <source>
        <dbReference type="Proteomes" id="UP000000763"/>
    </source>
</evidence>
<sequence>MASGGRRRVSARGDAAAVGEKLRVGGGEGRRAGGDEPTRPTRQRRRRQRHGKLLRISPTSI</sequence>
<accession>Q6Z8X7</accession>
<feature type="compositionally biased region" description="Basic residues" evidence="1">
    <location>
        <begin position="1"/>
        <end position="10"/>
    </location>
</feature>
<evidence type="ECO:0000256" key="1">
    <source>
        <dbReference type="SAM" id="MobiDB-lite"/>
    </source>
</evidence>
<dbReference type="EMBL" id="AP004752">
    <property type="protein sequence ID" value="BAD07854.1"/>
    <property type="molecule type" value="Genomic_DNA"/>
</dbReference>
<dbReference type="EMBL" id="AP004090">
    <property type="protein sequence ID" value="BAD07630.1"/>
    <property type="molecule type" value="Genomic_DNA"/>
</dbReference>
<evidence type="ECO:0000313" key="3">
    <source>
        <dbReference type="EMBL" id="BAD07854.1"/>
    </source>
</evidence>
<gene>
    <name evidence="2" type="ORF">OJ1399_H05.9</name>
    <name evidence="3" type="ORF">P0501G04.38</name>
</gene>
<dbReference type="AlphaFoldDB" id="Q6Z8X7"/>
<dbReference type="Proteomes" id="UP000000763">
    <property type="component" value="Chromosome 2"/>
</dbReference>
<feature type="region of interest" description="Disordered" evidence="1">
    <location>
        <begin position="1"/>
        <end position="61"/>
    </location>
</feature>
<reference evidence="4" key="4">
    <citation type="journal article" date="2008" name="Nucleic Acids Res.">
        <title>The rice annotation project database (RAP-DB): 2008 update.</title>
        <authorList>
            <consortium name="The rice annotation project (RAP)"/>
        </authorList>
    </citation>
    <scope>GENOME REANNOTATION</scope>
    <source>
        <strain evidence="4">cv. Nipponbare</strain>
    </source>
</reference>
<evidence type="ECO:0000313" key="2">
    <source>
        <dbReference type="EMBL" id="BAD07630.1"/>
    </source>
</evidence>
<proteinExistence type="predicted"/>
<name>Q6Z8X7_ORYSJ</name>
<feature type="compositionally biased region" description="Basic residues" evidence="1">
    <location>
        <begin position="41"/>
        <end position="53"/>
    </location>
</feature>
<protein>
    <submittedName>
        <fullName evidence="3">Uncharacterized protein</fullName>
    </submittedName>
</protein>
<reference evidence="4" key="3">
    <citation type="journal article" date="2005" name="Nature">
        <title>The map-based sequence of the rice genome.</title>
        <authorList>
            <consortium name="International rice genome sequencing project (IRGSP)"/>
            <person name="Matsumoto T."/>
            <person name="Wu J."/>
            <person name="Kanamori H."/>
            <person name="Katayose Y."/>
            <person name="Fujisawa M."/>
            <person name="Namiki N."/>
            <person name="Mizuno H."/>
            <person name="Yamamoto K."/>
            <person name="Antonio B.A."/>
            <person name="Baba T."/>
            <person name="Sakata K."/>
            <person name="Nagamura Y."/>
            <person name="Aoki H."/>
            <person name="Arikawa K."/>
            <person name="Arita K."/>
            <person name="Bito T."/>
            <person name="Chiden Y."/>
            <person name="Fujitsuka N."/>
            <person name="Fukunaka R."/>
            <person name="Hamada M."/>
            <person name="Harada C."/>
            <person name="Hayashi A."/>
            <person name="Hijishita S."/>
            <person name="Honda M."/>
            <person name="Hosokawa S."/>
            <person name="Ichikawa Y."/>
            <person name="Idonuma A."/>
            <person name="Iijima M."/>
            <person name="Ikeda M."/>
            <person name="Ikeno M."/>
            <person name="Ito K."/>
            <person name="Ito S."/>
            <person name="Ito T."/>
            <person name="Ito Y."/>
            <person name="Ito Y."/>
            <person name="Iwabuchi A."/>
            <person name="Kamiya K."/>
            <person name="Karasawa W."/>
            <person name="Kurita K."/>
            <person name="Katagiri S."/>
            <person name="Kikuta A."/>
            <person name="Kobayashi H."/>
            <person name="Kobayashi N."/>
            <person name="Machita K."/>
            <person name="Maehara T."/>
            <person name="Masukawa M."/>
            <person name="Mizubayashi T."/>
            <person name="Mukai Y."/>
            <person name="Nagasaki H."/>
            <person name="Nagata Y."/>
            <person name="Naito S."/>
            <person name="Nakashima M."/>
            <person name="Nakama Y."/>
            <person name="Nakamichi Y."/>
            <person name="Nakamura M."/>
            <person name="Meguro A."/>
            <person name="Negishi M."/>
            <person name="Ohta I."/>
            <person name="Ohta T."/>
            <person name="Okamoto M."/>
            <person name="Ono N."/>
            <person name="Saji S."/>
            <person name="Sakaguchi M."/>
            <person name="Sakai K."/>
            <person name="Shibata M."/>
            <person name="Shimokawa T."/>
            <person name="Song J."/>
            <person name="Takazaki Y."/>
            <person name="Terasawa K."/>
            <person name="Tsugane M."/>
            <person name="Tsuji K."/>
            <person name="Ueda S."/>
            <person name="Waki K."/>
            <person name="Yamagata H."/>
            <person name="Yamamoto M."/>
            <person name="Yamamoto S."/>
            <person name="Yamane H."/>
            <person name="Yoshiki S."/>
            <person name="Yoshihara R."/>
            <person name="Yukawa K."/>
            <person name="Zhong H."/>
            <person name="Yano M."/>
            <person name="Yuan Q."/>
            <person name="Ouyang S."/>
            <person name="Liu J."/>
            <person name="Jones K.M."/>
            <person name="Gansberger K."/>
            <person name="Moffat K."/>
            <person name="Hill J."/>
            <person name="Bera J."/>
            <person name="Fadrosh D."/>
            <person name="Jin S."/>
            <person name="Johri S."/>
            <person name="Kim M."/>
            <person name="Overton L."/>
            <person name="Reardon M."/>
            <person name="Tsitrin T."/>
            <person name="Vuong H."/>
            <person name="Weaver B."/>
            <person name="Ciecko A."/>
            <person name="Tallon L."/>
            <person name="Jackson J."/>
            <person name="Pai G."/>
            <person name="Aken S.V."/>
            <person name="Utterback T."/>
            <person name="Reidmuller S."/>
            <person name="Feldblyum T."/>
            <person name="Hsiao J."/>
            <person name="Zismann V."/>
            <person name="Iobst S."/>
            <person name="de Vazeille A.R."/>
            <person name="Buell C.R."/>
            <person name="Ying K."/>
            <person name="Li Y."/>
            <person name="Lu T."/>
            <person name="Huang Y."/>
            <person name="Zhao Q."/>
            <person name="Feng Q."/>
            <person name="Zhang L."/>
            <person name="Zhu J."/>
            <person name="Weng Q."/>
            <person name="Mu J."/>
            <person name="Lu Y."/>
            <person name="Fan D."/>
            <person name="Liu Y."/>
            <person name="Guan J."/>
            <person name="Zhang Y."/>
            <person name="Yu S."/>
            <person name="Liu X."/>
            <person name="Zhang Y."/>
            <person name="Hong G."/>
            <person name="Han B."/>
            <person name="Choisne N."/>
            <person name="Demange N."/>
            <person name="Orjeda G."/>
            <person name="Samain S."/>
            <person name="Cattolico L."/>
            <person name="Pelletier E."/>
            <person name="Couloux A."/>
            <person name="Segurens B."/>
            <person name="Wincker P."/>
            <person name="D'Hont A."/>
            <person name="Scarpelli C."/>
            <person name="Weissenbach J."/>
            <person name="Salanoubat M."/>
            <person name="Quetier F."/>
            <person name="Yu Y."/>
            <person name="Kim H.R."/>
            <person name="Rambo T."/>
            <person name="Currie J."/>
            <person name="Collura K."/>
            <person name="Luo M."/>
            <person name="Yang T."/>
            <person name="Ammiraju J.S.S."/>
            <person name="Engler F."/>
            <person name="Soderlund C."/>
            <person name="Wing R.A."/>
            <person name="Palmer L.E."/>
            <person name="de la Bastide M."/>
            <person name="Spiegel L."/>
            <person name="Nascimento L."/>
            <person name="Zutavern T."/>
            <person name="O'Shaughnessy A."/>
            <person name="Dike S."/>
            <person name="Dedhia N."/>
            <person name="Preston R."/>
            <person name="Balija V."/>
            <person name="McCombie W.R."/>
            <person name="Chow T."/>
            <person name="Chen H."/>
            <person name="Chung M."/>
            <person name="Chen C."/>
            <person name="Shaw J."/>
            <person name="Wu H."/>
            <person name="Hsiao K."/>
            <person name="Chao Y."/>
            <person name="Chu M."/>
            <person name="Cheng C."/>
            <person name="Hour A."/>
            <person name="Lee P."/>
            <person name="Lin S."/>
            <person name="Lin Y."/>
            <person name="Liou J."/>
            <person name="Liu S."/>
            <person name="Hsing Y."/>
            <person name="Raghuvanshi S."/>
            <person name="Mohanty A."/>
            <person name="Bharti A.K."/>
            <person name="Gaur A."/>
            <person name="Gupta V."/>
            <person name="Kumar D."/>
            <person name="Ravi V."/>
            <person name="Vij S."/>
            <person name="Kapur A."/>
            <person name="Khurana P."/>
            <person name="Khurana P."/>
            <person name="Khurana J.P."/>
            <person name="Tyagi A.K."/>
            <person name="Gaikwad K."/>
            <person name="Singh A."/>
            <person name="Dalal V."/>
            <person name="Srivastava S."/>
            <person name="Dixit A."/>
            <person name="Pal A.K."/>
            <person name="Ghazi I.A."/>
            <person name="Yadav M."/>
            <person name="Pandit A."/>
            <person name="Bhargava A."/>
            <person name="Sureshbabu K."/>
            <person name="Batra K."/>
            <person name="Sharma T.R."/>
            <person name="Mohapatra T."/>
            <person name="Singh N.K."/>
            <person name="Messing J."/>
            <person name="Nelson A.B."/>
            <person name="Fuks G."/>
            <person name="Kavchok S."/>
            <person name="Keizer G."/>
            <person name="Linton E."/>
            <person name="Llaca V."/>
            <person name="Song R."/>
            <person name="Tanyolac B."/>
            <person name="Young S."/>
            <person name="Ho-Il K."/>
            <person name="Hahn J.H."/>
            <person name="Sangsakoo G."/>
            <person name="Vanavichit A."/>
            <person name="de Mattos Luiz.A.T."/>
            <person name="Zimmer P.D."/>
            <person name="Malone G."/>
            <person name="Dellagostin O."/>
            <person name="de Oliveira A.C."/>
            <person name="Bevan M."/>
            <person name="Bancroft I."/>
            <person name="Minx P."/>
            <person name="Cordum H."/>
            <person name="Wilson R."/>
            <person name="Cheng Z."/>
            <person name="Jin W."/>
            <person name="Jiang J."/>
            <person name="Leong S.A."/>
            <person name="Iwama H."/>
            <person name="Gojobori T."/>
            <person name="Itoh T."/>
            <person name="Niimura Y."/>
            <person name="Fujii Y."/>
            <person name="Habara T."/>
            <person name="Sakai H."/>
            <person name="Sato Y."/>
            <person name="Wilson G."/>
            <person name="Kumar K."/>
            <person name="McCouch S."/>
            <person name="Juretic N."/>
            <person name="Hoen D."/>
            <person name="Wright S."/>
            <person name="Bruskiewich R."/>
            <person name="Bureau T."/>
            <person name="Miyao A."/>
            <person name="Hirochika H."/>
            <person name="Nishikawa T."/>
            <person name="Kadowaki K."/>
            <person name="Sugiura M."/>
            <person name="Burr B."/>
            <person name="Sasaki T."/>
        </authorList>
    </citation>
    <scope>NUCLEOTIDE SEQUENCE [LARGE SCALE GENOMIC DNA]</scope>
    <source>
        <strain evidence="4">cv. Nipponbare</strain>
    </source>
</reference>
<reference evidence="3" key="2">
    <citation type="submission" date="2002-02" db="EMBL/GenBank/DDBJ databases">
        <title>Oryza sativa nipponbare(GA3) genomic DNA, chromosome 2, PAC clone:P0501G04.</title>
        <authorList>
            <person name="Sasaki T."/>
            <person name="Matsumoto T."/>
            <person name="Yamamoto K."/>
        </authorList>
    </citation>
    <scope>NUCLEOTIDE SEQUENCE</scope>
</reference>
<reference evidence="2" key="1">
    <citation type="submission" date="2001-08" db="EMBL/GenBank/DDBJ databases">
        <title>Oryza sativa nipponbare(GA3) genomic DNA, chromosome 2, BAC clone:OJ1399_H05.</title>
        <authorList>
            <person name="Sasaki T."/>
            <person name="Matsumoto T."/>
            <person name="Yamamoto K."/>
        </authorList>
    </citation>
    <scope>NUCLEOTIDE SEQUENCE</scope>
</reference>
<organism evidence="3 4">
    <name type="scientific">Oryza sativa subsp. japonica</name>
    <name type="common">Rice</name>
    <dbReference type="NCBI Taxonomy" id="39947"/>
    <lineage>
        <taxon>Eukaryota</taxon>
        <taxon>Viridiplantae</taxon>
        <taxon>Streptophyta</taxon>
        <taxon>Embryophyta</taxon>
        <taxon>Tracheophyta</taxon>
        <taxon>Spermatophyta</taxon>
        <taxon>Magnoliopsida</taxon>
        <taxon>Liliopsida</taxon>
        <taxon>Poales</taxon>
        <taxon>Poaceae</taxon>
        <taxon>BOP clade</taxon>
        <taxon>Oryzoideae</taxon>
        <taxon>Oryzeae</taxon>
        <taxon>Oryzinae</taxon>
        <taxon>Oryza</taxon>
        <taxon>Oryza sativa</taxon>
    </lineage>
</organism>
<feature type="compositionally biased region" description="Basic and acidic residues" evidence="1">
    <location>
        <begin position="20"/>
        <end position="39"/>
    </location>
</feature>